<evidence type="ECO:0008006" key="3">
    <source>
        <dbReference type="Google" id="ProtNLM"/>
    </source>
</evidence>
<evidence type="ECO:0000313" key="1">
    <source>
        <dbReference type="EMBL" id="MCG7504767.1"/>
    </source>
</evidence>
<organism evidence="1 2">
    <name type="scientific">Mesorhizobium retamae</name>
    <dbReference type="NCBI Taxonomy" id="2912854"/>
    <lineage>
        <taxon>Bacteria</taxon>
        <taxon>Pseudomonadati</taxon>
        <taxon>Pseudomonadota</taxon>
        <taxon>Alphaproteobacteria</taxon>
        <taxon>Hyphomicrobiales</taxon>
        <taxon>Phyllobacteriaceae</taxon>
        <taxon>Mesorhizobium</taxon>
    </lineage>
</organism>
<dbReference type="Proteomes" id="UP001201701">
    <property type="component" value="Unassembled WGS sequence"/>
</dbReference>
<dbReference type="RefSeq" id="WP_239363052.1">
    <property type="nucleotide sequence ID" value="NZ_JAKREW010000004.1"/>
</dbReference>
<reference evidence="1 2" key="1">
    <citation type="submission" date="2022-02" db="EMBL/GenBank/DDBJ databases">
        <title>Draft genome sequence of Mezorhizobium retamae strain IRAMC:0171 isolated from Retama raetam nodules.</title>
        <authorList>
            <person name="Bengaied R."/>
            <person name="Sbissi I."/>
            <person name="Huber K."/>
            <person name="Ghodbane F."/>
            <person name="Nouioui I."/>
            <person name="Tarhouni M."/>
            <person name="Gtari M."/>
        </authorList>
    </citation>
    <scope>NUCLEOTIDE SEQUENCE [LARGE SCALE GENOMIC DNA]</scope>
    <source>
        <strain evidence="1 2">IRAMC:0171</strain>
    </source>
</reference>
<accession>A0ABS9QBG8</accession>
<name>A0ABS9QBG8_9HYPH</name>
<proteinExistence type="predicted"/>
<comment type="caution">
    <text evidence="1">The sequence shown here is derived from an EMBL/GenBank/DDBJ whole genome shotgun (WGS) entry which is preliminary data.</text>
</comment>
<dbReference type="EMBL" id="JAKREW010000004">
    <property type="protein sequence ID" value="MCG7504767.1"/>
    <property type="molecule type" value="Genomic_DNA"/>
</dbReference>
<keyword evidence="2" id="KW-1185">Reference proteome</keyword>
<gene>
    <name evidence="1" type="ORF">L4923_07000</name>
</gene>
<sequence length="286" mass="33482">MDNEQSTNSTIKAPRNLESFEVPYFPKDDLICSRPLYLFLHDHSMILDHFLHTINLAATADKVQKIASRALNKIDNKAMNQDDENEEEEFSGENFKRLKDRAYISSKNLLTGIIDSFLWYISEIIQESMKRKPEIVKSGQTIKIEELFLFKKKRDLINHIVEQKVHSLSYKGIDEIEKFISDSLGVDMFVEKDDKDYMKQFIETRNIYVHNRGIADRVFVEKMKYINKTYTVGKRISFDYEKLALLSNVCAKTANNIDEKISLKFGIERKKRSTWKKNAKPVGYQD</sequence>
<protein>
    <recommendedName>
        <fullName evidence="3">RiboL-PSP-HEPN domain-containing protein</fullName>
    </recommendedName>
</protein>
<evidence type="ECO:0000313" key="2">
    <source>
        <dbReference type="Proteomes" id="UP001201701"/>
    </source>
</evidence>